<reference evidence="2 3" key="1">
    <citation type="submission" date="2015-11" db="EMBL/GenBank/DDBJ databases">
        <title>Genome-wide analysis reveals the secondary metabolome in Streptomyces kanasensis ZX01.</title>
        <authorList>
            <person name="Zhang G."/>
            <person name="Han L."/>
            <person name="Feng J."/>
            <person name="Zhang X."/>
        </authorList>
    </citation>
    <scope>NUCLEOTIDE SEQUENCE [LARGE SCALE GENOMIC DNA]</scope>
    <source>
        <strain evidence="2 3">ZX01</strain>
    </source>
</reference>
<evidence type="ECO:0000313" key="2">
    <source>
        <dbReference type="EMBL" id="KUH36330.1"/>
    </source>
</evidence>
<feature type="domain" description="Elongation factor G-binding protein C-terminal treble-clef zinc-finger" evidence="1">
    <location>
        <begin position="8"/>
        <end position="167"/>
    </location>
</feature>
<dbReference type="OrthoDB" id="4171838at2"/>
<evidence type="ECO:0000259" key="1">
    <source>
        <dbReference type="Pfam" id="PF16571"/>
    </source>
</evidence>
<dbReference type="Proteomes" id="UP000054011">
    <property type="component" value="Unassembled WGS sequence"/>
</dbReference>
<keyword evidence="3" id="KW-1185">Reference proteome</keyword>
<name>A0A100Y2A8_9ACTN</name>
<accession>A0A100Y2A8</accession>
<comment type="caution">
    <text evidence="2">The sequence shown here is derived from an EMBL/GenBank/DDBJ whole genome shotgun (WGS) entry which is preliminary data.</text>
</comment>
<protein>
    <recommendedName>
        <fullName evidence="1">Elongation factor G-binding protein C-terminal treble-clef zinc-finger domain-containing protein</fullName>
    </recommendedName>
</protein>
<gene>
    <name evidence="2" type="ORF">ATE80_24110</name>
</gene>
<dbReference type="InterPro" id="IPR032330">
    <property type="entry name" value="EF-G-binding_C"/>
</dbReference>
<dbReference type="Pfam" id="PF16571">
    <property type="entry name" value="FBP_C"/>
    <property type="match status" value="1"/>
</dbReference>
<dbReference type="AlphaFoldDB" id="A0A100Y2A8"/>
<organism evidence="2 3">
    <name type="scientific">Streptomyces kanasensis</name>
    <dbReference type="NCBI Taxonomy" id="936756"/>
    <lineage>
        <taxon>Bacteria</taxon>
        <taxon>Bacillati</taxon>
        <taxon>Actinomycetota</taxon>
        <taxon>Actinomycetes</taxon>
        <taxon>Kitasatosporales</taxon>
        <taxon>Streptomycetaceae</taxon>
        <taxon>Streptomyces</taxon>
    </lineage>
</organism>
<proteinExistence type="predicted"/>
<evidence type="ECO:0000313" key="3">
    <source>
        <dbReference type="Proteomes" id="UP000054011"/>
    </source>
</evidence>
<sequence length="173" mass="18561">MEPLSDKQIRASFVNCSKGEAARLKLPADFGDLPWDDLDFLGWRDPGAPLRAYLVVPSATPDGDPVGVALRAPERSRTSAVKSSLCRVCLTAHASSGVTLLAAPRAGAAGRDGNTVGLYVCADLACPLYVRGRRQPALRTRTVEESLTVEERVDRMRANLLAFVANVRLPFGA</sequence>
<dbReference type="EMBL" id="LNSV01000081">
    <property type="protein sequence ID" value="KUH36330.1"/>
    <property type="molecule type" value="Genomic_DNA"/>
</dbReference>
<dbReference type="STRING" id="936756.ATE80_24110"/>
<dbReference type="RefSeq" id="WP_058944367.1">
    <property type="nucleotide sequence ID" value="NZ_LNSV01000081.1"/>
</dbReference>